<keyword evidence="2" id="KW-0677">Repeat</keyword>
<dbReference type="EMBL" id="GDID01003087">
    <property type="protein sequence ID" value="JAP93519.1"/>
    <property type="molecule type" value="Transcribed_RNA"/>
</dbReference>
<dbReference type="Pfam" id="PF13516">
    <property type="entry name" value="LRR_6"/>
    <property type="match status" value="1"/>
</dbReference>
<gene>
    <name evidence="3" type="ORF">TPC1_14175</name>
</gene>
<dbReference type="PROSITE" id="PS51450">
    <property type="entry name" value="LRR"/>
    <property type="match status" value="2"/>
</dbReference>
<protein>
    <submittedName>
        <fullName evidence="3">Leucine rich repeats-containing protein</fullName>
    </submittedName>
</protein>
<accession>A0A146KDX2</accession>
<keyword evidence="1" id="KW-0433">Leucine-rich repeat</keyword>
<dbReference type="Gene3D" id="3.80.10.10">
    <property type="entry name" value="Ribonuclease Inhibitor"/>
    <property type="match status" value="1"/>
</dbReference>
<evidence type="ECO:0000256" key="2">
    <source>
        <dbReference type="ARBA" id="ARBA00022737"/>
    </source>
</evidence>
<proteinExistence type="predicted"/>
<name>A0A146KDX2_9EUKA</name>
<dbReference type="Pfam" id="PF12799">
    <property type="entry name" value="LRR_4"/>
    <property type="match status" value="1"/>
</dbReference>
<evidence type="ECO:0000313" key="3">
    <source>
        <dbReference type="EMBL" id="JAP93519.1"/>
    </source>
</evidence>
<dbReference type="InterPro" id="IPR032675">
    <property type="entry name" value="LRR_dom_sf"/>
</dbReference>
<organism evidence="3">
    <name type="scientific">Trepomonas sp. PC1</name>
    <dbReference type="NCBI Taxonomy" id="1076344"/>
    <lineage>
        <taxon>Eukaryota</taxon>
        <taxon>Metamonada</taxon>
        <taxon>Diplomonadida</taxon>
        <taxon>Hexamitidae</taxon>
        <taxon>Hexamitinae</taxon>
        <taxon>Trepomonas</taxon>
    </lineage>
</organism>
<reference evidence="3" key="1">
    <citation type="submission" date="2015-07" db="EMBL/GenBank/DDBJ databases">
        <title>Adaptation to a free-living lifestyle via gene acquisitions in the diplomonad Trepomonas sp. PC1.</title>
        <authorList>
            <person name="Xu F."/>
            <person name="Jerlstrom-Hultqvist J."/>
            <person name="Kolisko M."/>
            <person name="Simpson A.G.B."/>
            <person name="Roger A.J."/>
            <person name="Svard S.G."/>
            <person name="Andersson J.O."/>
        </authorList>
    </citation>
    <scope>NUCLEOTIDE SEQUENCE</scope>
    <source>
        <strain evidence="3">PC1</strain>
    </source>
</reference>
<dbReference type="PANTHER" id="PTHR15454">
    <property type="entry name" value="NISCHARIN RELATED"/>
    <property type="match status" value="1"/>
</dbReference>
<dbReference type="PANTHER" id="PTHR15454:SF56">
    <property type="entry name" value="PROTEIN PHOSPHATASE 1 REGULATORY SUBUNIT 7-RELATED"/>
    <property type="match status" value="1"/>
</dbReference>
<feature type="non-terminal residue" evidence="3">
    <location>
        <position position="1"/>
    </location>
</feature>
<sequence length="566" mass="65567">KDSDITSIPVLKTNTDITKAHVSNNPNLQYCFQLKNFPNLSQLVLSQNSVLNLDFIFSCTRITDLDISHNQIQDLTPLVDLRSLKALNASFNQITECGPLNKLKKLQFIDLSFNFICNLDLRSLTNLQSLKADDNLIFQVNQIAENRNLTFVSLMNNKFTNVNQLLNLQKQRFLKKLNLNGNDLRAQDLQKVFANVEVDLIIQNNLNQEQQFAQQLIDNLCSEKPDLQPVYTDQPDVELGPVQKYVDFGDNPEIIKNEFQENEMQQTMPEPPQRQKVKMELANASIDDLVQNISSLEKHNQILIKAKNQIIVETQQLIDQNRELSKQTQRVKFKQLMMQKQNKQTEEVPSFLFQTQQLSLLSQDEINNLLVSMTHTQSAEQSKEYSTKNYFKSTSKTLKVFHGQKLNQTLNQKLDKNNMLKNEVYFCMKKLACQKAKNDDLQKQLNLDLKNENAKILILTNQKEIQKSPINIQKQEKMEIQSVQVQTSQESKEEQIEQPMMLTVNLEPEKILTTKERYSTLWKSFKADESRADEINGYVKRAQKKVNFAMVGSKKEEKDESVVHFE</sequence>
<dbReference type="GO" id="GO:0005737">
    <property type="term" value="C:cytoplasm"/>
    <property type="evidence" value="ECO:0007669"/>
    <property type="project" value="TreeGrafter"/>
</dbReference>
<dbReference type="InterPro" id="IPR025875">
    <property type="entry name" value="Leu-rich_rpt_4"/>
</dbReference>
<dbReference type="AlphaFoldDB" id="A0A146KDX2"/>
<dbReference type="SUPFAM" id="SSF52058">
    <property type="entry name" value="L domain-like"/>
    <property type="match status" value="1"/>
</dbReference>
<dbReference type="InterPro" id="IPR001611">
    <property type="entry name" value="Leu-rich_rpt"/>
</dbReference>
<evidence type="ECO:0000256" key="1">
    <source>
        <dbReference type="ARBA" id="ARBA00022614"/>
    </source>
</evidence>